<dbReference type="AlphaFoldDB" id="A0A3B6VAN7"/>
<proteinExistence type="predicted"/>
<feature type="domain" description="VWFA" evidence="1">
    <location>
        <begin position="374"/>
        <end position="474"/>
    </location>
</feature>
<dbReference type="PANTHER" id="PTHR36846:SF1">
    <property type="entry name" value="PROTEIN VIAA"/>
    <property type="match status" value="1"/>
</dbReference>
<accession>A0A3B6VAN7</accession>
<keyword evidence="3" id="KW-1185">Reference proteome</keyword>
<dbReference type="EMBL" id="CP001357">
    <property type="protein sequence ID" value="ACN85115.1"/>
    <property type="molecule type" value="Genomic_DNA"/>
</dbReference>
<reference evidence="2 3" key="1">
    <citation type="journal article" date="2009" name="PLoS ONE">
        <title>Genome sequence of the pathogenic intestinal spirochete Brachyspira hyodysenteriae reveals adaptations to its lifestyle in the porcine large intestine.</title>
        <authorList>
            <person name="Bellgard M.I."/>
            <person name="Wanchanthuek P."/>
            <person name="La T."/>
            <person name="Ryan K."/>
            <person name="Moolhuijzen P."/>
            <person name="Albertyn Z."/>
            <person name="Shaban B."/>
            <person name="Motro Y."/>
            <person name="Dunn D.S."/>
            <person name="Schibeci D."/>
            <person name="Hunter A."/>
            <person name="Barrero R."/>
            <person name="Phillips N.D."/>
            <person name="Hampson D.J."/>
        </authorList>
    </citation>
    <scope>NUCLEOTIDE SEQUENCE [LARGE SCALE GENOMIC DNA]</scope>
    <source>
        <strain evidence="3">ATCC 49526 / WA1</strain>
    </source>
</reference>
<dbReference type="SUPFAM" id="SSF53300">
    <property type="entry name" value="vWA-like"/>
    <property type="match status" value="1"/>
</dbReference>
<dbReference type="InterPro" id="IPR002035">
    <property type="entry name" value="VWF_A"/>
</dbReference>
<dbReference type="Gene3D" id="3.40.50.410">
    <property type="entry name" value="von Willebrand factor, type A domain"/>
    <property type="match status" value="1"/>
</dbReference>
<dbReference type="InterPro" id="IPR036465">
    <property type="entry name" value="vWFA_dom_sf"/>
</dbReference>
<evidence type="ECO:0000313" key="3">
    <source>
        <dbReference type="Proteomes" id="UP000001803"/>
    </source>
</evidence>
<dbReference type="GO" id="GO:0005829">
    <property type="term" value="C:cytosol"/>
    <property type="evidence" value="ECO:0007669"/>
    <property type="project" value="TreeGrafter"/>
</dbReference>
<evidence type="ECO:0000259" key="1">
    <source>
        <dbReference type="Pfam" id="PF13519"/>
    </source>
</evidence>
<organism evidence="2 3">
    <name type="scientific">Brachyspira hyodysenteriae (strain ATCC 49526 / WA1)</name>
    <dbReference type="NCBI Taxonomy" id="565034"/>
    <lineage>
        <taxon>Bacteria</taxon>
        <taxon>Pseudomonadati</taxon>
        <taxon>Spirochaetota</taxon>
        <taxon>Spirochaetia</taxon>
        <taxon>Brachyspirales</taxon>
        <taxon>Brachyspiraceae</taxon>
        <taxon>Brachyspira</taxon>
    </lineage>
</organism>
<dbReference type="Pfam" id="PF13519">
    <property type="entry name" value="VWA_2"/>
    <property type="match status" value="1"/>
</dbReference>
<sequence>MFENIFNSIKATKDEFIKRFSNAFNFLNDSNVQKEIDGRIEEFENKIKSHIEDNSPFEKDYRDFRKSYNDFKYNGADEKSILEDLNHYNKINPNADIKFFKSKLEDFKNKYYKKPKIEKTQINQTEIKTKIEKEESYINKDSDNKSVNDNIDNNINNIEESEDIKNQKDTDIKAIRKSVLDNWKKSLDDKYIDWSLKEIDKFREEFFKKTKEFLDYLKDIMELENALGEETGSLFDLSLGNLLKRDIEYIKQLAQLIKSNENIKKLCDMLGRFVKEEESYRIEKVLRKETFYTTVRDINSEEEIVGITYSRDIHNILPQEKLLLAEGVLETLFGIKYFENRLLTFKKEGYTDYSYDEMVEDEMQVIEDDKKGPIIICVDTSGSMSGVPETVAKAVTLYLAARAMKQKRNCYLINFSTQIETMDLTYPNTMDNLIEFLRLSFNGGTDAVPALRHAIKTMNTENYKKSDLLFVSDFVFNEFTEEDYKLAEVQKKNENRFYSLIIGSTPMFNVENSIFDYNWCYDSSKGSVKEITGNMYSSIFVH</sequence>
<dbReference type="KEGG" id="bhy:BHWA1_02664"/>
<protein>
    <recommendedName>
        <fullName evidence="1">VWFA domain-containing protein</fullName>
    </recommendedName>
</protein>
<gene>
    <name evidence="2" type="ordered locus">BHWA1_02664</name>
</gene>
<dbReference type="PANTHER" id="PTHR36846">
    <property type="entry name" value="PROTEIN VIAA"/>
    <property type="match status" value="1"/>
</dbReference>
<name>A0A3B6VAN7_BRAHW</name>
<evidence type="ECO:0000313" key="2">
    <source>
        <dbReference type="EMBL" id="ACN85115.1"/>
    </source>
</evidence>
<dbReference type="STRING" id="565034.BHWA1_02664"/>
<dbReference type="RefSeq" id="WP_012672141.1">
    <property type="nucleotide sequence ID" value="NC_012225.1"/>
</dbReference>
<dbReference type="Proteomes" id="UP000001803">
    <property type="component" value="Chromosome"/>
</dbReference>